<organism evidence="3 4">
    <name type="scientific">Pigmentiphaga litoralis</name>
    <dbReference type="NCBI Taxonomy" id="516702"/>
    <lineage>
        <taxon>Bacteria</taxon>
        <taxon>Pseudomonadati</taxon>
        <taxon>Pseudomonadota</taxon>
        <taxon>Betaproteobacteria</taxon>
        <taxon>Burkholderiales</taxon>
        <taxon>Alcaligenaceae</taxon>
        <taxon>Pigmentiphaga</taxon>
    </lineage>
</organism>
<feature type="signal peptide" evidence="2">
    <location>
        <begin position="1"/>
        <end position="24"/>
    </location>
</feature>
<keyword evidence="2" id="KW-0732">Signal</keyword>
<comment type="caution">
    <text evidence="3">The sequence shown here is derived from an EMBL/GenBank/DDBJ whole genome shotgun (WGS) entry which is preliminary data.</text>
</comment>
<evidence type="ECO:0000313" key="3">
    <source>
        <dbReference type="EMBL" id="NYE81553.1"/>
    </source>
</evidence>
<sequence length="49" mass="4830">MTSAFFASRLAAMALLAACLSACGGDDAAGGNDSTPSQPQPQAVMRCAP</sequence>
<proteinExistence type="predicted"/>
<feature type="compositionally biased region" description="Polar residues" evidence="1">
    <location>
        <begin position="32"/>
        <end position="41"/>
    </location>
</feature>
<evidence type="ECO:0008006" key="5">
    <source>
        <dbReference type="Google" id="ProtNLM"/>
    </source>
</evidence>
<name>A0A7Y9LLX6_9BURK</name>
<evidence type="ECO:0000256" key="1">
    <source>
        <dbReference type="SAM" id="MobiDB-lite"/>
    </source>
</evidence>
<dbReference type="EMBL" id="JACBYR010000001">
    <property type="protein sequence ID" value="NYE81553.1"/>
    <property type="molecule type" value="Genomic_DNA"/>
</dbReference>
<feature type="region of interest" description="Disordered" evidence="1">
    <location>
        <begin position="27"/>
        <end position="49"/>
    </location>
</feature>
<reference evidence="3 4" key="1">
    <citation type="submission" date="2020-07" db="EMBL/GenBank/DDBJ databases">
        <title>Genomic Encyclopedia of Type Strains, Phase IV (KMG-V): Genome sequencing to study the core and pangenomes of soil and plant-associated prokaryotes.</title>
        <authorList>
            <person name="Whitman W."/>
        </authorList>
    </citation>
    <scope>NUCLEOTIDE SEQUENCE [LARGE SCALE GENOMIC DNA]</scope>
    <source>
        <strain evidence="3 4">SAS40</strain>
    </source>
</reference>
<accession>A0A7Y9LLX6</accession>
<keyword evidence="4" id="KW-1185">Reference proteome</keyword>
<protein>
    <recommendedName>
        <fullName evidence="5">Lipoprotein</fullName>
    </recommendedName>
</protein>
<feature type="chain" id="PRO_5031236736" description="Lipoprotein" evidence="2">
    <location>
        <begin position="25"/>
        <end position="49"/>
    </location>
</feature>
<dbReference type="RefSeq" id="WP_179583639.1">
    <property type="nucleotide sequence ID" value="NZ_JACBYR010000001.1"/>
</dbReference>
<dbReference type="AlphaFoldDB" id="A0A7Y9LLX6"/>
<evidence type="ECO:0000313" key="4">
    <source>
        <dbReference type="Proteomes" id="UP000542125"/>
    </source>
</evidence>
<gene>
    <name evidence="3" type="ORF">FHW18_000824</name>
</gene>
<dbReference type="Proteomes" id="UP000542125">
    <property type="component" value="Unassembled WGS sequence"/>
</dbReference>
<evidence type="ECO:0000256" key="2">
    <source>
        <dbReference type="SAM" id="SignalP"/>
    </source>
</evidence>